<dbReference type="Gene3D" id="3.40.390.10">
    <property type="entry name" value="Collagenase (Catalytic Domain)"/>
    <property type="match status" value="1"/>
</dbReference>
<evidence type="ECO:0000256" key="2">
    <source>
        <dbReference type="SAM" id="Phobius"/>
    </source>
</evidence>
<feature type="region of interest" description="Disordered" evidence="1">
    <location>
        <begin position="1"/>
        <end position="21"/>
    </location>
</feature>
<dbReference type="PROSITE" id="PS51885">
    <property type="entry name" value="NEPRILYSIN"/>
    <property type="match status" value="1"/>
</dbReference>
<dbReference type="InterPro" id="IPR042089">
    <property type="entry name" value="Peptidase_M13_dom_2"/>
</dbReference>
<evidence type="ECO:0000256" key="1">
    <source>
        <dbReference type="SAM" id="MobiDB-lite"/>
    </source>
</evidence>
<gene>
    <name evidence="3" type="ORF">V5799_022223</name>
</gene>
<keyword evidence="2" id="KW-0812">Transmembrane</keyword>
<reference evidence="3 4" key="1">
    <citation type="journal article" date="2023" name="Arcadia Sci">
        <title>De novo assembly of a long-read Amblyomma americanum tick genome.</title>
        <authorList>
            <person name="Chou S."/>
            <person name="Poskanzer K.E."/>
            <person name="Rollins M."/>
            <person name="Thuy-Boun P.S."/>
        </authorList>
    </citation>
    <scope>NUCLEOTIDE SEQUENCE [LARGE SCALE GENOMIC DNA]</scope>
    <source>
        <strain evidence="3">F_SG_1</strain>
        <tissue evidence="3">Salivary glands</tissue>
    </source>
</reference>
<evidence type="ECO:0000313" key="4">
    <source>
        <dbReference type="Proteomes" id="UP001321473"/>
    </source>
</evidence>
<keyword evidence="2" id="KW-0472">Membrane</keyword>
<protein>
    <submittedName>
        <fullName evidence="3">Uncharacterized protein</fullName>
    </submittedName>
</protein>
<dbReference type="GO" id="GO:0004222">
    <property type="term" value="F:metalloendopeptidase activity"/>
    <property type="evidence" value="ECO:0007669"/>
    <property type="project" value="InterPro"/>
</dbReference>
<dbReference type="GO" id="GO:0006508">
    <property type="term" value="P:proteolysis"/>
    <property type="evidence" value="ECO:0007669"/>
    <property type="project" value="InterPro"/>
</dbReference>
<dbReference type="InterPro" id="IPR024079">
    <property type="entry name" value="MetalloPept_cat_dom_sf"/>
</dbReference>
<dbReference type="Proteomes" id="UP001321473">
    <property type="component" value="Unassembled WGS sequence"/>
</dbReference>
<keyword evidence="2" id="KW-1133">Transmembrane helix</keyword>
<proteinExistence type="predicted"/>
<feature type="transmembrane region" description="Helical" evidence="2">
    <location>
        <begin position="37"/>
        <end position="59"/>
    </location>
</feature>
<evidence type="ECO:0000313" key="3">
    <source>
        <dbReference type="EMBL" id="KAK8788003.1"/>
    </source>
</evidence>
<name>A0AAQ4FML5_AMBAM</name>
<comment type="caution">
    <text evidence="3">The sequence shown here is derived from an EMBL/GenBank/DDBJ whole genome shotgun (WGS) entry which is preliminary data.</text>
</comment>
<dbReference type="SUPFAM" id="SSF55486">
    <property type="entry name" value="Metalloproteases ('zincins'), catalytic domain"/>
    <property type="match status" value="1"/>
</dbReference>
<keyword evidence="4" id="KW-1185">Reference proteome</keyword>
<dbReference type="InterPro" id="IPR000718">
    <property type="entry name" value="Peptidase_M13"/>
</dbReference>
<organism evidence="3 4">
    <name type="scientific">Amblyomma americanum</name>
    <name type="common">Lone star tick</name>
    <dbReference type="NCBI Taxonomy" id="6943"/>
    <lineage>
        <taxon>Eukaryota</taxon>
        <taxon>Metazoa</taxon>
        <taxon>Ecdysozoa</taxon>
        <taxon>Arthropoda</taxon>
        <taxon>Chelicerata</taxon>
        <taxon>Arachnida</taxon>
        <taxon>Acari</taxon>
        <taxon>Parasitiformes</taxon>
        <taxon>Ixodida</taxon>
        <taxon>Ixodoidea</taxon>
        <taxon>Ixodidae</taxon>
        <taxon>Amblyomminae</taxon>
        <taxon>Amblyomma</taxon>
    </lineage>
</organism>
<dbReference type="Gene3D" id="1.10.1380.10">
    <property type="entry name" value="Neutral endopeptidase , domain2"/>
    <property type="match status" value="1"/>
</dbReference>
<feature type="compositionally biased region" description="Polar residues" evidence="1">
    <location>
        <begin position="1"/>
        <end position="19"/>
    </location>
</feature>
<sequence length="547" mass="61232">MMDSHSPNAGAGSSFSGRSPATGPPILRLERNKVTGAVAGAACSLSLVAATCLIVWLLVTQQAWEHRVNTTDAPFCCPDEAAQLFAVISRSVPPCSDFFAYVCYNAIKDGFIQEGVSLDILHNIKGNIIRGVDRYGSPAAAALHGFYTSCLNEIWQRDRRQREIASVLLDEVGANETMGHAELLRFALASQKRYRLNFFFTITDHKFFTMIDRNYVRSSDYKRFCEDDCFLVALSVVNARLRTNYTRGDFFAWERQLPGDDEDDGNYELATEELLDALGNMNTSLLEAILREFFPSFNLTTPAYATAKKGLLDDIRILWNVSNQPLSLLYMLTTVVIDAISQIQIDKVLDAPTPRTWRICDAHGQKHNELWHATYVAALTSPAKNRRMRAVFEATREAMVNYAPLRRLAAAGNQTEHLDALLGNMSLVLPSDLVLGHVAVPVMPPRGFVRNYFRGLSFEFDVKREKLRRGIFTPLLAGAVHHGMERINETSLYVPPTAYSTLGANTSSPLLVDASMIATDMAALIWRAIRLHEHWKSETIVAFEYHR</sequence>
<accession>A0AAQ4FML5</accession>
<dbReference type="AlphaFoldDB" id="A0AAQ4FML5"/>
<dbReference type="EMBL" id="JARKHS020001200">
    <property type="protein sequence ID" value="KAK8788003.1"/>
    <property type="molecule type" value="Genomic_DNA"/>
</dbReference>